<keyword evidence="3" id="KW-0238">DNA-binding</keyword>
<dbReference type="Gramene" id="KMS95985">
    <property type="protein sequence ID" value="KMS95985"/>
    <property type="gene ID" value="BVRB_003440"/>
</dbReference>
<organism evidence="7 8">
    <name type="scientific">Beta vulgaris subsp. vulgaris</name>
    <name type="common">Beet</name>
    <dbReference type="NCBI Taxonomy" id="3555"/>
    <lineage>
        <taxon>Eukaryota</taxon>
        <taxon>Viridiplantae</taxon>
        <taxon>Streptophyta</taxon>
        <taxon>Embryophyta</taxon>
        <taxon>Tracheophyta</taxon>
        <taxon>Spermatophyta</taxon>
        <taxon>Magnoliopsida</taxon>
        <taxon>eudicotyledons</taxon>
        <taxon>Gunneridae</taxon>
        <taxon>Pentapetalae</taxon>
        <taxon>Caryophyllales</taxon>
        <taxon>Chenopodiaceae</taxon>
        <taxon>Betoideae</taxon>
        <taxon>Beta</taxon>
    </lineage>
</organism>
<dbReference type="PANTHER" id="PTHR31391:SF101">
    <property type="entry name" value="B3 DOMAIN-CONTAINING PROTEIN OS01G0234100"/>
    <property type="match status" value="1"/>
</dbReference>
<dbReference type="PROSITE" id="PS50863">
    <property type="entry name" value="B3"/>
    <property type="match status" value="1"/>
</dbReference>
<evidence type="ECO:0000256" key="2">
    <source>
        <dbReference type="ARBA" id="ARBA00023015"/>
    </source>
</evidence>
<dbReference type="GO" id="GO:0005634">
    <property type="term" value="C:nucleus"/>
    <property type="evidence" value="ECO:0007669"/>
    <property type="project" value="UniProtKB-SubCell"/>
</dbReference>
<dbReference type="OrthoDB" id="1909330at2759"/>
<dbReference type="InterPro" id="IPR003340">
    <property type="entry name" value="B3_DNA-bd"/>
</dbReference>
<evidence type="ECO:0000256" key="5">
    <source>
        <dbReference type="ARBA" id="ARBA00023242"/>
    </source>
</evidence>
<accession>A0A0J8DYM8</accession>
<evidence type="ECO:0000256" key="1">
    <source>
        <dbReference type="ARBA" id="ARBA00004123"/>
    </source>
</evidence>
<dbReference type="Pfam" id="PF02362">
    <property type="entry name" value="B3"/>
    <property type="match status" value="1"/>
</dbReference>
<gene>
    <name evidence="7" type="ORF">BVRB_003440</name>
</gene>
<dbReference type="EMBL" id="KQ090420">
    <property type="protein sequence ID" value="KMS95985.1"/>
    <property type="molecule type" value="Genomic_DNA"/>
</dbReference>
<keyword evidence="8" id="KW-1185">Reference proteome</keyword>
<comment type="subcellular location">
    <subcellularLocation>
        <location evidence="1">Nucleus</location>
    </subcellularLocation>
</comment>
<dbReference type="SUPFAM" id="SSF101936">
    <property type="entry name" value="DNA-binding pseudobarrel domain"/>
    <property type="match status" value="1"/>
</dbReference>
<dbReference type="InterPro" id="IPR015300">
    <property type="entry name" value="DNA-bd_pseudobarrel_sf"/>
</dbReference>
<sequence>MRNPVKKNKLRDEKINKENRGKLKRLRANKIRRKYLRLYQPGQVLGKCRMVQVKRVQSKMIIEHPATISTMKQLLESHVSGGYNLALPTPFCRAHLPPKDTIMVLETKTGEQYEAKYLARHFRLSGGWRKFARDNKLEAGDVVVFTLVEATKFKVYIIRTSANEVTLPVHLLNPVNHVKQSVSSQTTNQKLIIYRRGKEHQVAEIYNRRSLRLKLKNAGAGSMLYPGEILFSNITNFEDFKAIMHELLQNHKLPYSTLHDYYELCCSQNAFLHAHLLKGINPTLNYQIITEAIKRIIFETVSIANALKTCKLSTFLYKCSLWEDTLNAYEGLGMNVGFLLARLHHLRSLVFSLEGAADHRSRYKEASHERGLAEGEVKKLKLVLAKLRKVSDDMKLKPLEDKYREGNSWLACVQAEITNLEVLLAELQKFFSQYDAHIESLKLNAKRHEFEFQEELSAPW</sequence>
<dbReference type="GO" id="GO:0003677">
    <property type="term" value="F:DNA binding"/>
    <property type="evidence" value="ECO:0007669"/>
    <property type="project" value="UniProtKB-KW"/>
</dbReference>
<evidence type="ECO:0000256" key="3">
    <source>
        <dbReference type="ARBA" id="ARBA00023125"/>
    </source>
</evidence>
<dbReference type="AlphaFoldDB" id="A0A0J8DYM8"/>
<dbReference type="SMART" id="SM01019">
    <property type="entry name" value="B3"/>
    <property type="match status" value="1"/>
</dbReference>
<feature type="domain" description="TF-B3" evidence="6">
    <location>
        <begin position="70"/>
        <end position="161"/>
    </location>
</feature>
<name>A0A0J8DYM8_BETVV</name>
<dbReference type="OMA" id="KYIACKT"/>
<proteinExistence type="predicted"/>
<dbReference type="Gene3D" id="2.40.330.10">
    <property type="entry name" value="DNA-binding pseudobarrel domain"/>
    <property type="match status" value="1"/>
</dbReference>
<keyword evidence="4" id="KW-0804">Transcription</keyword>
<evidence type="ECO:0000259" key="6">
    <source>
        <dbReference type="PROSITE" id="PS50863"/>
    </source>
</evidence>
<keyword evidence="5" id="KW-0539">Nucleus</keyword>
<evidence type="ECO:0000313" key="7">
    <source>
        <dbReference type="EMBL" id="KMS95985.1"/>
    </source>
</evidence>
<dbReference type="PANTHER" id="PTHR31391">
    <property type="entry name" value="B3 DOMAIN-CONTAINING PROTEIN OS11G0197600-RELATED"/>
    <property type="match status" value="1"/>
</dbReference>
<protein>
    <recommendedName>
        <fullName evidence="6">TF-B3 domain-containing protein</fullName>
    </recommendedName>
</protein>
<dbReference type="Proteomes" id="UP000035740">
    <property type="component" value="Unassembled WGS sequence"/>
</dbReference>
<evidence type="ECO:0000256" key="4">
    <source>
        <dbReference type="ARBA" id="ARBA00023163"/>
    </source>
</evidence>
<dbReference type="InterPro" id="IPR044837">
    <property type="entry name" value="REM16-like"/>
</dbReference>
<dbReference type="CDD" id="cd10017">
    <property type="entry name" value="B3_DNA"/>
    <property type="match status" value="1"/>
</dbReference>
<dbReference type="eggNOG" id="ENOG502QQS4">
    <property type="taxonomic scope" value="Eukaryota"/>
</dbReference>
<evidence type="ECO:0000313" key="8">
    <source>
        <dbReference type="Proteomes" id="UP000035740"/>
    </source>
</evidence>
<keyword evidence="2" id="KW-0805">Transcription regulation</keyword>
<reference evidence="7 8" key="1">
    <citation type="journal article" date="2014" name="Nature">
        <title>The genome of the recently domesticated crop plant sugar beet (Beta vulgaris).</title>
        <authorList>
            <person name="Dohm J.C."/>
            <person name="Minoche A.E."/>
            <person name="Holtgrawe D."/>
            <person name="Capella-Gutierrez S."/>
            <person name="Zakrzewski F."/>
            <person name="Tafer H."/>
            <person name="Rupp O."/>
            <person name="Sorensen T.R."/>
            <person name="Stracke R."/>
            <person name="Reinhardt R."/>
            <person name="Goesmann A."/>
            <person name="Kraft T."/>
            <person name="Schulz B."/>
            <person name="Stadler P.F."/>
            <person name="Schmidt T."/>
            <person name="Gabaldon T."/>
            <person name="Lehrach H."/>
            <person name="Weisshaar B."/>
            <person name="Himmelbauer H."/>
        </authorList>
    </citation>
    <scope>NUCLEOTIDE SEQUENCE [LARGE SCALE GENOMIC DNA]</scope>
    <source>
        <tissue evidence="7">Taproot</tissue>
    </source>
</reference>